<dbReference type="InterPro" id="IPR001765">
    <property type="entry name" value="Carbonic_anhydrase"/>
</dbReference>
<dbReference type="Gene3D" id="3.40.1050.10">
    <property type="entry name" value="Carbonic anhydrase"/>
    <property type="match status" value="1"/>
</dbReference>
<keyword evidence="5 9" id="KW-0862">Zinc</keyword>
<evidence type="ECO:0000256" key="8">
    <source>
        <dbReference type="ARBA" id="ARBA00048348"/>
    </source>
</evidence>
<dbReference type="InterPro" id="IPR045066">
    <property type="entry name" value="Beta_CA_cladeB"/>
</dbReference>
<name>A0A964DY71_9PROT</name>
<keyword evidence="6 10" id="KW-0456">Lyase</keyword>
<evidence type="ECO:0000256" key="4">
    <source>
        <dbReference type="ARBA" id="ARBA00022723"/>
    </source>
</evidence>
<evidence type="ECO:0000256" key="9">
    <source>
        <dbReference type="PIRSR" id="PIRSR601765-1"/>
    </source>
</evidence>
<feature type="binding site" evidence="9">
    <location>
        <position position="40"/>
    </location>
    <ligand>
        <name>Zn(2+)</name>
        <dbReference type="ChEBI" id="CHEBI:29105"/>
    </ligand>
</feature>
<evidence type="ECO:0000256" key="2">
    <source>
        <dbReference type="ARBA" id="ARBA00012925"/>
    </source>
</evidence>
<dbReference type="InterPro" id="IPR015892">
    <property type="entry name" value="Carbonic_anhydrase_CS"/>
</dbReference>
<keyword evidence="4 9" id="KW-0479">Metal-binding</keyword>
<dbReference type="AlphaFoldDB" id="A0A964DY71"/>
<feature type="binding site" evidence="9">
    <location>
        <position position="101"/>
    </location>
    <ligand>
        <name>Zn(2+)</name>
        <dbReference type="ChEBI" id="CHEBI:29105"/>
    </ligand>
</feature>
<dbReference type="PANTHER" id="PTHR11002:SF76">
    <property type="entry name" value="CARBONIC ANHYDRASE"/>
    <property type="match status" value="1"/>
</dbReference>
<comment type="cofactor">
    <cofactor evidence="9">
        <name>Zn(2+)</name>
        <dbReference type="ChEBI" id="CHEBI:29105"/>
    </cofactor>
    <text evidence="9">Binds 1 zinc ion per subunit.</text>
</comment>
<comment type="caution">
    <text evidence="11">The sequence shown here is derived from an EMBL/GenBank/DDBJ whole genome shotgun (WGS) entry which is preliminary data.</text>
</comment>
<keyword evidence="12" id="KW-1185">Reference proteome</keyword>
<feature type="binding site" evidence="9">
    <location>
        <position position="42"/>
    </location>
    <ligand>
        <name>Zn(2+)</name>
        <dbReference type="ChEBI" id="CHEBI:29105"/>
    </ligand>
</feature>
<dbReference type="PROSITE" id="PS00704">
    <property type="entry name" value="PROK_CO2_ANHYDRASE_1"/>
    <property type="match status" value="1"/>
</dbReference>
<accession>A0A964DY71</accession>
<evidence type="ECO:0000256" key="6">
    <source>
        <dbReference type="ARBA" id="ARBA00023239"/>
    </source>
</evidence>
<dbReference type="PROSITE" id="PS00705">
    <property type="entry name" value="PROK_CO2_ANHYDRASE_2"/>
    <property type="match status" value="1"/>
</dbReference>
<sequence>MENLLSGYRRFRHTVWPSRRERFEALAKLGQKPETLVIACSDSRVDPAMVFDVGPGELFIVRNVANLVPPYEEDTAFHGTSAAIEFAVRVLGVRNIIVMGHAMCGGIHALLHPASAERLDFMSSWVEIAAEARDRVLACEPVEEEQQTLCELEAIKLSLRNLMTFRWIASRVNEGSLTLHGTSFDIRTGVLSRLNDAGDFVPAE</sequence>
<dbReference type="GO" id="GO:0004089">
    <property type="term" value="F:carbonate dehydratase activity"/>
    <property type="evidence" value="ECO:0007669"/>
    <property type="project" value="UniProtKB-UniRule"/>
</dbReference>
<dbReference type="EC" id="4.2.1.1" evidence="2 10"/>
<dbReference type="CDD" id="cd00884">
    <property type="entry name" value="beta_CA_cladeB"/>
    <property type="match status" value="1"/>
</dbReference>
<dbReference type="GO" id="GO:0008270">
    <property type="term" value="F:zinc ion binding"/>
    <property type="evidence" value="ECO:0007669"/>
    <property type="project" value="UniProtKB-UniRule"/>
</dbReference>
<evidence type="ECO:0000313" key="12">
    <source>
        <dbReference type="Proteomes" id="UP000708298"/>
    </source>
</evidence>
<evidence type="ECO:0000256" key="5">
    <source>
        <dbReference type="ARBA" id="ARBA00022833"/>
    </source>
</evidence>
<feature type="binding site" evidence="9">
    <location>
        <position position="104"/>
    </location>
    <ligand>
        <name>Zn(2+)</name>
        <dbReference type="ChEBI" id="CHEBI:29105"/>
    </ligand>
</feature>
<dbReference type="SUPFAM" id="SSF53056">
    <property type="entry name" value="beta-carbonic anhydrase, cab"/>
    <property type="match status" value="1"/>
</dbReference>
<comment type="function">
    <text evidence="10">Reversible hydration of carbon dioxide.</text>
</comment>
<comment type="similarity">
    <text evidence="1 10">Belongs to the beta-class carbonic anhydrase family.</text>
</comment>
<evidence type="ECO:0000256" key="7">
    <source>
        <dbReference type="ARBA" id="ARBA00031969"/>
    </source>
</evidence>
<reference evidence="11" key="2">
    <citation type="submission" date="2021-01" db="EMBL/GenBank/DDBJ databases">
        <authorList>
            <person name="Mieszkin S."/>
            <person name="Pouder E."/>
            <person name="Alain K."/>
        </authorList>
    </citation>
    <scope>NUCLEOTIDE SEQUENCE</scope>
    <source>
        <strain evidence="11">HW T2.11</strain>
    </source>
</reference>
<evidence type="ECO:0000313" key="11">
    <source>
        <dbReference type="EMBL" id="MCB8875040.1"/>
    </source>
</evidence>
<reference evidence="11" key="1">
    <citation type="journal article" date="2021" name="Microorganisms">
        <title>Acidisoma silvae sp. nov. and Acidisomacellulosilytica sp. nov., Two Acidophilic Bacteria Isolated from Decaying Wood, Hydrolyzing Cellulose and Producing Poly-3-hydroxybutyrate.</title>
        <authorList>
            <person name="Mieszkin S."/>
            <person name="Pouder E."/>
            <person name="Uroz S."/>
            <person name="Simon-Colin C."/>
            <person name="Alain K."/>
        </authorList>
    </citation>
    <scope>NUCLEOTIDE SEQUENCE</scope>
    <source>
        <strain evidence="11">HW T2.11</strain>
    </source>
</reference>
<dbReference type="SMART" id="SM00947">
    <property type="entry name" value="Pro_CA"/>
    <property type="match status" value="1"/>
</dbReference>
<dbReference type="FunFam" id="3.40.1050.10:FF:000003">
    <property type="entry name" value="Carbonic anhydrase"/>
    <property type="match status" value="1"/>
</dbReference>
<dbReference type="Pfam" id="PF00484">
    <property type="entry name" value="Pro_CA"/>
    <property type="match status" value="1"/>
</dbReference>
<evidence type="ECO:0000256" key="1">
    <source>
        <dbReference type="ARBA" id="ARBA00006217"/>
    </source>
</evidence>
<organism evidence="11 12">
    <name type="scientific">Acidisoma silvae</name>
    <dbReference type="NCBI Taxonomy" id="2802396"/>
    <lineage>
        <taxon>Bacteria</taxon>
        <taxon>Pseudomonadati</taxon>
        <taxon>Pseudomonadota</taxon>
        <taxon>Alphaproteobacteria</taxon>
        <taxon>Acetobacterales</taxon>
        <taxon>Acidocellaceae</taxon>
        <taxon>Acidisoma</taxon>
    </lineage>
</organism>
<evidence type="ECO:0000256" key="10">
    <source>
        <dbReference type="RuleBase" id="RU003956"/>
    </source>
</evidence>
<dbReference type="Proteomes" id="UP000708298">
    <property type="component" value="Unassembled WGS sequence"/>
</dbReference>
<protein>
    <recommendedName>
        <fullName evidence="3 10">Carbonic anhydrase</fullName>
        <ecNumber evidence="2 10">4.2.1.1</ecNumber>
    </recommendedName>
    <alternativeName>
        <fullName evidence="7 10">Carbonate dehydratase</fullName>
    </alternativeName>
</protein>
<dbReference type="RefSeq" id="WP_227320683.1">
    <property type="nucleotide sequence ID" value="NZ_JAESVB010000002.1"/>
</dbReference>
<dbReference type="PANTHER" id="PTHR11002">
    <property type="entry name" value="CARBONIC ANHYDRASE"/>
    <property type="match status" value="1"/>
</dbReference>
<gene>
    <name evidence="11" type="ORF">ASILVAE211_07585</name>
</gene>
<evidence type="ECO:0000256" key="3">
    <source>
        <dbReference type="ARBA" id="ARBA00014628"/>
    </source>
</evidence>
<proteinExistence type="inferred from homology"/>
<dbReference type="EMBL" id="JAESVB010000002">
    <property type="protein sequence ID" value="MCB8875040.1"/>
    <property type="molecule type" value="Genomic_DNA"/>
</dbReference>
<dbReference type="InterPro" id="IPR036874">
    <property type="entry name" value="Carbonic_anhydrase_sf"/>
</dbReference>
<dbReference type="GO" id="GO:0015976">
    <property type="term" value="P:carbon utilization"/>
    <property type="evidence" value="ECO:0007669"/>
    <property type="project" value="InterPro"/>
</dbReference>
<comment type="catalytic activity">
    <reaction evidence="8 10">
        <text>hydrogencarbonate + H(+) = CO2 + H2O</text>
        <dbReference type="Rhea" id="RHEA:10748"/>
        <dbReference type="ChEBI" id="CHEBI:15377"/>
        <dbReference type="ChEBI" id="CHEBI:15378"/>
        <dbReference type="ChEBI" id="CHEBI:16526"/>
        <dbReference type="ChEBI" id="CHEBI:17544"/>
        <dbReference type="EC" id="4.2.1.1"/>
    </reaction>
</comment>